<feature type="binding site" evidence="10">
    <location>
        <position position="36"/>
    </location>
    <ligand>
        <name>ATP</name>
        <dbReference type="ChEBI" id="CHEBI:30616"/>
    </ligand>
</feature>
<dbReference type="PROSITE" id="PS00108">
    <property type="entry name" value="PROTEIN_KINASE_ST"/>
    <property type="match status" value="1"/>
</dbReference>
<feature type="transmembrane region" description="Helical" evidence="11">
    <location>
        <begin position="287"/>
        <end position="305"/>
    </location>
</feature>
<keyword evidence="1" id="KW-0808">Transferase</keyword>
<reference evidence="13 14" key="1">
    <citation type="submission" date="2023-02" db="EMBL/GenBank/DDBJ databases">
        <title>Genome sequence of Lentisphaera profundi SAORIC-696.</title>
        <authorList>
            <person name="Kim e."/>
            <person name="Cho J.-C."/>
            <person name="Choi A."/>
            <person name="Kang I."/>
        </authorList>
    </citation>
    <scope>NUCLEOTIDE SEQUENCE [LARGE SCALE GENOMIC DNA]</scope>
    <source>
        <strain evidence="13 14">SAORIC-696</strain>
    </source>
</reference>
<evidence type="ECO:0000259" key="12">
    <source>
        <dbReference type="PROSITE" id="PS50011"/>
    </source>
</evidence>
<dbReference type="PROSITE" id="PS50011">
    <property type="entry name" value="PROTEIN_KINASE_DOM"/>
    <property type="match status" value="1"/>
</dbReference>
<keyword evidence="4 10" id="KW-0067">ATP-binding</keyword>
<name>A0ABY7VZE6_9BACT</name>
<dbReference type="InterPro" id="IPR000719">
    <property type="entry name" value="Prot_kinase_dom"/>
</dbReference>
<keyword evidence="11" id="KW-1133">Transmembrane helix</keyword>
<dbReference type="Gene3D" id="1.10.510.10">
    <property type="entry name" value="Transferase(Phosphotransferase) domain 1"/>
    <property type="match status" value="1"/>
</dbReference>
<evidence type="ECO:0000256" key="11">
    <source>
        <dbReference type="SAM" id="Phobius"/>
    </source>
</evidence>
<dbReference type="SMART" id="SM00220">
    <property type="entry name" value="S_TKc"/>
    <property type="match status" value="1"/>
</dbReference>
<evidence type="ECO:0000256" key="8">
    <source>
        <dbReference type="ARBA" id="ARBA00049299"/>
    </source>
</evidence>
<accession>A0ABY7VZE6</accession>
<dbReference type="Proteomes" id="UP001214250">
    <property type="component" value="Chromosome 2"/>
</dbReference>
<keyword evidence="2 10" id="KW-0547">Nucleotide-binding</keyword>
<evidence type="ECO:0000313" key="14">
    <source>
        <dbReference type="Proteomes" id="UP001214250"/>
    </source>
</evidence>
<evidence type="ECO:0000313" key="13">
    <source>
        <dbReference type="EMBL" id="WDE98156.1"/>
    </source>
</evidence>
<dbReference type="EC" id="2.7.12.2" evidence="6"/>
<dbReference type="InterPro" id="IPR017441">
    <property type="entry name" value="Protein_kinase_ATP_BS"/>
</dbReference>
<dbReference type="EMBL" id="CP117812">
    <property type="protein sequence ID" value="WDE98156.1"/>
    <property type="molecule type" value="Genomic_DNA"/>
</dbReference>
<dbReference type="PROSITE" id="PS00107">
    <property type="entry name" value="PROTEIN_KINASE_ATP"/>
    <property type="match status" value="1"/>
</dbReference>
<evidence type="ECO:0000256" key="7">
    <source>
        <dbReference type="ARBA" id="ARBA00049014"/>
    </source>
</evidence>
<evidence type="ECO:0000256" key="5">
    <source>
        <dbReference type="ARBA" id="ARBA00038035"/>
    </source>
</evidence>
<dbReference type="SUPFAM" id="SSF56112">
    <property type="entry name" value="Protein kinase-like (PK-like)"/>
    <property type="match status" value="1"/>
</dbReference>
<feature type="domain" description="Protein kinase" evidence="12">
    <location>
        <begin position="4"/>
        <end position="261"/>
    </location>
</feature>
<evidence type="ECO:0000256" key="1">
    <source>
        <dbReference type="ARBA" id="ARBA00022679"/>
    </source>
</evidence>
<dbReference type="PANTHER" id="PTHR48013:SF9">
    <property type="entry name" value="DUAL SPECIFICITY MITOGEN-ACTIVATED PROTEIN KINASE KINASE 5"/>
    <property type="match status" value="1"/>
</dbReference>
<comment type="catalytic activity">
    <reaction evidence="9">
        <text>L-tyrosyl-[protein] + ATP = O-phospho-L-tyrosyl-[protein] + ADP + H(+)</text>
        <dbReference type="Rhea" id="RHEA:10596"/>
        <dbReference type="Rhea" id="RHEA-COMP:10136"/>
        <dbReference type="Rhea" id="RHEA-COMP:20101"/>
        <dbReference type="ChEBI" id="CHEBI:15378"/>
        <dbReference type="ChEBI" id="CHEBI:30616"/>
        <dbReference type="ChEBI" id="CHEBI:46858"/>
        <dbReference type="ChEBI" id="CHEBI:61978"/>
        <dbReference type="ChEBI" id="CHEBI:456216"/>
        <dbReference type="EC" id="2.7.12.2"/>
    </reaction>
</comment>
<keyword evidence="11" id="KW-0472">Membrane</keyword>
<dbReference type="PANTHER" id="PTHR48013">
    <property type="entry name" value="DUAL SPECIFICITY MITOGEN-ACTIVATED PROTEIN KINASE KINASE 5-RELATED"/>
    <property type="match status" value="1"/>
</dbReference>
<dbReference type="CDD" id="cd14014">
    <property type="entry name" value="STKc_PknB_like"/>
    <property type="match status" value="1"/>
</dbReference>
<gene>
    <name evidence="13" type="ORF">PQO03_20255</name>
</gene>
<comment type="similarity">
    <text evidence="5">Belongs to the protein kinase superfamily. STE Ser/Thr protein kinase family. MAP kinase kinase subfamily.</text>
</comment>
<evidence type="ECO:0000256" key="6">
    <source>
        <dbReference type="ARBA" id="ARBA00038999"/>
    </source>
</evidence>
<evidence type="ECO:0000256" key="10">
    <source>
        <dbReference type="PROSITE-ProRule" id="PRU10141"/>
    </source>
</evidence>
<sequence>MKDWKIVRLLGQGSMGEVYQVENKAHQQGAMKVVLKNCIDEQETHYLQEEAKILLKLRHKNIVHVLEAGFDDFQYFFVQELVVGRNVDSTLKKYGSFKAHDAMRICRDVALALDYLWREEKVIHRDIKPENIMLSREGAVKLMDLGVGLTHEQVKTEGYGAGTPYYMSPEMIQKPSTCDFRTDIYSLGISLIEMIQGEKPYVATKRNDVFDKILKEDVNLSRLNCGSESQDIIGKLIHRDANKRPSSWQETILLLEKMIHLESQASPLGQRDQVYNLGQDKAFTSQYILTLIGFFALLIILIYTFL</sequence>
<dbReference type="InterPro" id="IPR008271">
    <property type="entry name" value="Ser/Thr_kinase_AS"/>
</dbReference>
<dbReference type="RefSeq" id="WP_274152964.1">
    <property type="nucleotide sequence ID" value="NZ_CP117812.1"/>
</dbReference>
<organism evidence="13 14">
    <name type="scientific">Lentisphaera profundi</name>
    <dbReference type="NCBI Taxonomy" id="1658616"/>
    <lineage>
        <taxon>Bacteria</taxon>
        <taxon>Pseudomonadati</taxon>
        <taxon>Lentisphaerota</taxon>
        <taxon>Lentisphaeria</taxon>
        <taxon>Lentisphaerales</taxon>
        <taxon>Lentisphaeraceae</taxon>
        <taxon>Lentisphaera</taxon>
    </lineage>
</organism>
<comment type="catalytic activity">
    <reaction evidence="7">
        <text>L-seryl-[protein] + ATP = O-phospho-L-seryl-[protein] + ADP + H(+)</text>
        <dbReference type="Rhea" id="RHEA:17989"/>
        <dbReference type="Rhea" id="RHEA-COMP:9863"/>
        <dbReference type="Rhea" id="RHEA-COMP:11604"/>
        <dbReference type="ChEBI" id="CHEBI:15378"/>
        <dbReference type="ChEBI" id="CHEBI:29999"/>
        <dbReference type="ChEBI" id="CHEBI:30616"/>
        <dbReference type="ChEBI" id="CHEBI:83421"/>
        <dbReference type="ChEBI" id="CHEBI:456216"/>
        <dbReference type="EC" id="2.7.12.2"/>
    </reaction>
</comment>
<keyword evidence="11" id="KW-0812">Transmembrane</keyword>
<evidence type="ECO:0000256" key="4">
    <source>
        <dbReference type="ARBA" id="ARBA00022840"/>
    </source>
</evidence>
<dbReference type="Pfam" id="PF00069">
    <property type="entry name" value="Pkinase"/>
    <property type="match status" value="1"/>
</dbReference>
<comment type="catalytic activity">
    <reaction evidence="8">
        <text>L-threonyl-[protein] + ATP = O-phospho-L-threonyl-[protein] + ADP + H(+)</text>
        <dbReference type="Rhea" id="RHEA:46608"/>
        <dbReference type="Rhea" id="RHEA-COMP:11060"/>
        <dbReference type="Rhea" id="RHEA-COMP:11605"/>
        <dbReference type="ChEBI" id="CHEBI:15378"/>
        <dbReference type="ChEBI" id="CHEBI:30013"/>
        <dbReference type="ChEBI" id="CHEBI:30616"/>
        <dbReference type="ChEBI" id="CHEBI:61977"/>
        <dbReference type="ChEBI" id="CHEBI:456216"/>
        <dbReference type="EC" id="2.7.12.2"/>
    </reaction>
</comment>
<evidence type="ECO:0000256" key="3">
    <source>
        <dbReference type="ARBA" id="ARBA00022777"/>
    </source>
</evidence>
<keyword evidence="14" id="KW-1185">Reference proteome</keyword>
<keyword evidence="3 13" id="KW-0418">Kinase</keyword>
<evidence type="ECO:0000256" key="9">
    <source>
        <dbReference type="ARBA" id="ARBA00051693"/>
    </source>
</evidence>
<proteinExistence type="inferred from homology"/>
<evidence type="ECO:0000256" key="2">
    <source>
        <dbReference type="ARBA" id="ARBA00022741"/>
    </source>
</evidence>
<protein>
    <recommendedName>
        <fullName evidence="6">mitogen-activated protein kinase kinase</fullName>
        <ecNumber evidence="6">2.7.12.2</ecNumber>
    </recommendedName>
</protein>
<dbReference type="GO" id="GO:0016301">
    <property type="term" value="F:kinase activity"/>
    <property type="evidence" value="ECO:0007669"/>
    <property type="project" value="UniProtKB-KW"/>
</dbReference>
<dbReference type="InterPro" id="IPR011009">
    <property type="entry name" value="Kinase-like_dom_sf"/>
</dbReference>